<dbReference type="InterPro" id="IPR004001">
    <property type="entry name" value="Actin_CS"/>
</dbReference>
<keyword evidence="6" id="KW-1185">Reference proteome</keyword>
<sequence length="362" mass="40993">MCDELAPLVIDNGSGITKAGFAGDDVPKITFPTIVGHPKYQFYKDSYVGNDAQSKRGILNLRYPIKHGIITNWHDMENIWQHIFFKELRVVPEDHPVLLTEAPLNPKITGEKTAEIMFEKFKVPALYISYTGALCMYSAGTTTGLAVEIGDGVTYSCPMYEGYVVKDAVIRSDFGGRDVSDYLYEMVRDERGFELGNRSQREIMREMKEKAGFVSQNFELELENDGDLATYELPDGEKITVGKERFRCTEPIFQPSLYGLSSMGIHEMASESIKRCEKEYQEVLSKKVVLCGGTTFLPGMVERFQREVDKLLEYNVKIKAQPDRNVMAWVGGSVLASLSTFQKMWVSKEEYDEHGPAVVRKF</sequence>
<accession>A0ABP1RAX4</accession>
<evidence type="ECO:0000256" key="1">
    <source>
        <dbReference type="ARBA" id="ARBA00004496"/>
    </source>
</evidence>
<organism evidence="5 6">
    <name type="scientific">Orchesella dallaii</name>
    <dbReference type="NCBI Taxonomy" id="48710"/>
    <lineage>
        <taxon>Eukaryota</taxon>
        <taxon>Metazoa</taxon>
        <taxon>Ecdysozoa</taxon>
        <taxon>Arthropoda</taxon>
        <taxon>Hexapoda</taxon>
        <taxon>Collembola</taxon>
        <taxon>Entomobryomorpha</taxon>
        <taxon>Entomobryoidea</taxon>
        <taxon>Orchesellidae</taxon>
        <taxon>Orchesellinae</taxon>
        <taxon>Orchesella</taxon>
    </lineage>
</organism>
<dbReference type="Pfam" id="PF00022">
    <property type="entry name" value="Actin"/>
    <property type="match status" value="1"/>
</dbReference>
<evidence type="ECO:0000313" key="5">
    <source>
        <dbReference type="EMBL" id="CAL8120946.1"/>
    </source>
</evidence>
<proteinExistence type="inferred from homology"/>
<dbReference type="Gene3D" id="3.30.420.40">
    <property type="match status" value="2"/>
</dbReference>
<protein>
    <recommendedName>
        <fullName evidence="7">Actin</fullName>
    </recommendedName>
</protein>
<evidence type="ECO:0000313" key="6">
    <source>
        <dbReference type="Proteomes" id="UP001642540"/>
    </source>
</evidence>
<reference evidence="5 6" key="1">
    <citation type="submission" date="2024-08" db="EMBL/GenBank/DDBJ databases">
        <authorList>
            <person name="Cucini C."/>
            <person name="Frati F."/>
        </authorList>
    </citation>
    <scope>NUCLEOTIDE SEQUENCE [LARGE SCALE GENOMIC DNA]</scope>
</reference>
<comment type="caution">
    <text evidence="5">The sequence shown here is derived from an EMBL/GenBank/DDBJ whole genome shotgun (WGS) entry which is preliminary data.</text>
</comment>
<dbReference type="Proteomes" id="UP001642540">
    <property type="component" value="Unassembled WGS sequence"/>
</dbReference>
<dbReference type="InterPro" id="IPR043129">
    <property type="entry name" value="ATPase_NBD"/>
</dbReference>
<evidence type="ECO:0000256" key="3">
    <source>
        <dbReference type="ARBA" id="ARBA00023212"/>
    </source>
</evidence>
<dbReference type="SUPFAM" id="SSF53067">
    <property type="entry name" value="Actin-like ATPase domain"/>
    <property type="match status" value="2"/>
</dbReference>
<dbReference type="InterPro" id="IPR004000">
    <property type="entry name" value="Actin"/>
</dbReference>
<keyword evidence="2" id="KW-0963">Cytoplasm</keyword>
<dbReference type="PRINTS" id="PR00190">
    <property type="entry name" value="ACTIN"/>
</dbReference>
<dbReference type="Gene3D" id="3.90.640.10">
    <property type="entry name" value="Actin, Chain A, domain 4"/>
    <property type="match status" value="1"/>
</dbReference>
<dbReference type="SMART" id="SM00268">
    <property type="entry name" value="ACTIN"/>
    <property type="match status" value="1"/>
</dbReference>
<dbReference type="EMBL" id="CAXLJM020000065">
    <property type="protein sequence ID" value="CAL8120946.1"/>
    <property type="molecule type" value="Genomic_DNA"/>
</dbReference>
<gene>
    <name evidence="5" type="ORF">ODALV1_LOCUS19146</name>
</gene>
<evidence type="ECO:0000256" key="4">
    <source>
        <dbReference type="RuleBase" id="RU000487"/>
    </source>
</evidence>
<evidence type="ECO:0008006" key="7">
    <source>
        <dbReference type="Google" id="ProtNLM"/>
    </source>
</evidence>
<comment type="similarity">
    <text evidence="4">Belongs to the actin family.</text>
</comment>
<name>A0ABP1RAX4_9HEXA</name>
<comment type="subcellular location">
    <subcellularLocation>
        <location evidence="1">Cytoplasm</location>
    </subcellularLocation>
</comment>
<evidence type="ECO:0000256" key="2">
    <source>
        <dbReference type="ARBA" id="ARBA00022490"/>
    </source>
</evidence>
<keyword evidence="3" id="KW-0206">Cytoskeleton</keyword>
<dbReference type="PROSITE" id="PS00432">
    <property type="entry name" value="ACTINS_2"/>
    <property type="match status" value="1"/>
</dbReference>
<dbReference type="PANTHER" id="PTHR11937">
    <property type="entry name" value="ACTIN"/>
    <property type="match status" value="1"/>
</dbReference>